<dbReference type="STRING" id="1333998.M2A_1764"/>
<gene>
    <name evidence="2" type="ORF">M2A_1764</name>
</gene>
<reference evidence="2 3" key="1">
    <citation type="submission" date="2014-07" db="EMBL/GenBank/DDBJ databases">
        <title>Tepidicaulis marinum gen. nov., sp. nov., a novel marine bacterium denitrifying nitrate to nitrous oxide strictly under microaerobic conditions.</title>
        <authorList>
            <person name="Takeuchi M."/>
            <person name="Yamagishi T."/>
            <person name="Kamagata Y."/>
            <person name="Oshima K."/>
            <person name="Hattori M."/>
            <person name="Katayama T."/>
            <person name="Hanada S."/>
            <person name="Tamaki H."/>
            <person name="Marumo K."/>
            <person name="Maeda H."/>
            <person name="Nedachi M."/>
            <person name="Iwasaki W."/>
            <person name="Suwa Y."/>
            <person name="Sakata S."/>
        </authorList>
    </citation>
    <scope>NUCLEOTIDE SEQUENCE [LARGE SCALE GENOMIC DNA]</scope>
    <source>
        <strain evidence="2 3">MA2</strain>
    </source>
</reference>
<feature type="region of interest" description="Disordered" evidence="1">
    <location>
        <begin position="151"/>
        <end position="172"/>
    </location>
</feature>
<organism evidence="2 3">
    <name type="scientific">Tepidicaulis marinus</name>
    <dbReference type="NCBI Taxonomy" id="1333998"/>
    <lineage>
        <taxon>Bacteria</taxon>
        <taxon>Pseudomonadati</taxon>
        <taxon>Pseudomonadota</taxon>
        <taxon>Alphaproteobacteria</taxon>
        <taxon>Hyphomicrobiales</taxon>
        <taxon>Parvibaculaceae</taxon>
        <taxon>Tepidicaulis</taxon>
    </lineage>
</organism>
<name>A0A081BB47_9HYPH</name>
<protein>
    <submittedName>
        <fullName evidence="2">Conserved protein</fullName>
    </submittedName>
</protein>
<dbReference type="AlphaFoldDB" id="A0A081BB47"/>
<proteinExistence type="predicted"/>
<evidence type="ECO:0000313" key="3">
    <source>
        <dbReference type="Proteomes" id="UP000028702"/>
    </source>
</evidence>
<evidence type="ECO:0000313" key="2">
    <source>
        <dbReference type="EMBL" id="GAK45265.1"/>
    </source>
</evidence>
<dbReference type="EMBL" id="BBIO01000008">
    <property type="protein sequence ID" value="GAK45265.1"/>
    <property type="molecule type" value="Genomic_DNA"/>
</dbReference>
<dbReference type="Proteomes" id="UP000028702">
    <property type="component" value="Unassembled WGS sequence"/>
</dbReference>
<accession>A0A081BB47</accession>
<dbReference type="eggNOG" id="ENOG5032Y8M">
    <property type="taxonomic scope" value="Bacteria"/>
</dbReference>
<comment type="caution">
    <text evidence="2">The sequence shown here is derived from an EMBL/GenBank/DDBJ whole genome shotgun (WGS) entry which is preliminary data.</text>
</comment>
<dbReference type="RefSeq" id="WP_147446328.1">
    <property type="nucleotide sequence ID" value="NZ_BBIO01000008.1"/>
</dbReference>
<keyword evidence="3" id="KW-1185">Reference proteome</keyword>
<evidence type="ECO:0000256" key="1">
    <source>
        <dbReference type="SAM" id="MobiDB-lite"/>
    </source>
</evidence>
<sequence length="223" mass="23247">MPAPMYHATLASPGPMKADRAGAVQKGGGDLDFGDFLDAINPLQHLPGISTLYREVTGDTIKAPMKILGSAIMGGPLGVIGAVIDSVIEEVTGKDMGAHVMAFLTGEEEGPQSPVTVAGAQAPEEKARVTIDIASAEPAPGAQEARLDLAAAPPPPAPAASLKGPEAMPAPGKVAPLQLASVTESSAYEGTQIPRELMEALYRMHQQQYQDAHYERPGMDTRF</sequence>